<comment type="cofactor">
    <cofactor evidence="1">
        <name>Mn(2+)</name>
        <dbReference type="ChEBI" id="CHEBI:29035"/>
    </cofactor>
</comment>
<dbReference type="Gene3D" id="3.40.1670.10">
    <property type="entry name" value="UbiD C-terminal domain-like"/>
    <property type="match status" value="1"/>
</dbReference>
<reference evidence="5 6" key="2">
    <citation type="submission" date="2021-10" db="EMBL/GenBank/DDBJ databases">
        <authorList>
            <person name="Piombo E."/>
        </authorList>
    </citation>
    <scope>NUCLEOTIDE SEQUENCE [LARGE SCALE GENOMIC DNA]</scope>
</reference>
<dbReference type="AlphaFoldDB" id="A0A9N9XZZ3"/>
<dbReference type="InterPro" id="IPR049383">
    <property type="entry name" value="UbiD-like_N"/>
</dbReference>
<comment type="function">
    <text evidence="1">Catalyzes the reversible decarboxylation of aromatic carboxylic acids like ferulic acid, p-coumaric acid or cinnamic acid, producing the corresponding vinyl derivatives 4-vinylphenol, 4-vinylguaiacol, and styrene, respectively, which play the role of aroma metabolites.</text>
</comment>
<evidence type="ECO:0000259" key="3">
    <source>
        <dbReference type="Pfam" id="PF20695"/>
    </source>
</evidence>
<keyword evidence="1" id="KW-0963">Cytoplasm</keyword>
<dbReference type="Pfam" id="PF20696">
    <property type="entry name" value="UbiD_C"/>
    <property type="match status" value="1"/>
</dbReference>
<dbReference type="SUPFAM" id="SSF50475">
    <property type="entry name" value="FMN-binding split barrel"/>
    <property type="match status" value="1"/>
</dbReference>
<comment type="catalytic activity">
    <reaction evidence="1">
        <text>(E)-ferulate + H(+) = 2-methoxy-4-vinylphenol + CO2</text>
        <dbReference type="Rhea" id="RHEA:33807"/>
        <dbReference type="ChEBI" id="CHEBI:15378"/>
        <dbReference type="ChEBI" id="CHEBI:16526"/>
        <dbReference type="ChEBI" id="CHEBI:29749"/>
        <dbReference type="ChEBI" id="CHEBI:42438"/>
        <dbReference type="EC" id="4.1.1.102"/>
    </reaction>
</comment>
<feature type="binding site" evidence="1">
    <location>
        <position position="268"/>
    </location>
    <ligand>
        <name>Mn(2+)</name>
        <dbReference type="ChEBI" id="CHEBI:29035"/>
    </ligand>
</feature>
<organism evidence="5 6">
    <name type="scientific">Clonostachys byssicola</name>
    <dbReference type="NCBI Taxonomy" id="160290"/>
    <lineage>
        <taxon>Eukaryota</taxon>
        <taxon>Fungi</taxon>
        <taxon>Dikarya</taxon>
        <taxon>Ascomycota</taxon>
        <taxon>Pezizomycotina</taxon>
        <taxon>Sordariomycetes</taxon>
        <taxon>Hypocreomycetidae</taxon>
        <taxon>Hypocreales</taxon>
        <taxon>Bionectriaceae</taxon>
        <taxon>Clonostachys</taxon>
    </lineage>
</organism>
<comment type="subunit">
    <text evidence="1">Homodimer. May form higher order oligomers.</text>
</comment>
<evidence type="ECO:0000313" key="6">
    <source>
        <dbReference type="Proteomes" id="UP000754883"/>
    </source>
</evidence>
<feature type="binding site" evidence="1">
    <location>
        <position position="226"/>
    </location>
    <ligand>
        <name>Mn(2+)</name>
        <dbReference type="ChEBI" id="CHEBI:29035"/>
    </ligand>
</feature>
<keyword evidence="1" id="KW-0464">Manganese</keyword>
<comment type="caution">
    <text evidence="5">The sequence shown here is derived from an EMBL/GenBank/DDBJ whole genome shotgun (WGS) entry which is preliminary data.</text>
</comment>
<dbReference type="InterPro" id="IPR049381">
    <property type="entry name" value="UbiD-like_C"/>
</dbReference>
<sequence>MFRYRTVIRPTTERLLNRLALRSSSFRSKSSVASHPRHVAAQLDFRTFIDVLREDGDLADIEQEVDPHLEVGAIVRRVSEVNGKAPLFHNVKGAKNGLWRMFGNAASLRSHESEKYGRIARSLGLPADSSWKDILERSQVGKVKPKVEPRVLSTGPCKQFKIFGDEIDLNKLPAPMLHQADGGKYLQTYGVHILQAPDASWTNWSIFRGMIYDNRRLVCLVGSGQHNSIIRDKWLKEGATEIPWALAMGVPPAVSLAAACPIPEGVSEGEYVGALVGEPLELVKCELSDLLVPANSEIVFEGTFSLEDKAYEGPFEDYLGLHFDDDKHLQPLFTVNAITYRDDAILPVSVPGRISDESHTTASLASEEFLELCKKHDLPVLDAFAPLETHATWCALKIDTDRLAKEKTNSQDFCNKLGQIAFNNKSCMLINRILLFGHDVDIRKFDDIIWALVTRCRPGQDEYVFEDVPGFPLTPYMSHGSGDARRGGKAISDCLFPMEYEGMRAFSGVDFEKSYPKEVKDKVRANWSAMGFETL</sequence>
<dbReference type="InterPro" id="IPR032903">
    <property type="entry name" value="FDC-like"/>
</dbReference>
<proteinExistence type="inferred from homology"/>
<feature type="domain" description="3-octaprenyl-4-hydroxybenzoate carboxy-lyase-like C-terminal" evidence="4">
    <location>
        <begin position="359"/>
        <end position="494"/>
    </location>
</feature>
<evidence type="ECO:0000256" key="1">
    <source>
        <dbReference type="HAMAP-Rule" id="MF_03196"/>
    </source>
</evidence>
<dbReference type="Proteomes" id="UP000754883">
    <property type="component" value="Unassembled WGS sequence"/>
</dbReference>
<dbReference type="InterPro" id="IPR002830">
    <property type="entry name" value="UbiD"/>
</dbReference>
<feature type="binding site" evidence="1">
    <location>
        <begin position="203"/>
        <end position="208"/>
    </location>
    <ligand>
        <name>prenylated FMN</name>
        <dbReference type="ChEBI" id="CHEBI:87746"/>
    </ligand>
</feature>
<protein>
    <recommendedName>
        <fullName evidence="1">Ferulic acid decarboxylase 1</fullName>
        <ecNumber evidence="1">4.1.1.102</ecNumber>
    </recommendedName>
    <alternativeName>
        <fullName evidence="1">Phenacrylate decarboxylase</fullName>
    </alternativeName>
</protein>
<dbReference type="EMBL" id="CABFNO020001443">
    <property type="protein sequence ID" value="CAG9987836.1"/>
    <property type="molecule type" value="Genomic_DNA"/>
</dbReference>
<feature type="binding site" evidence="1">
    <location>
        <position position="425"/>
    </location>
    <ligand>
        <name>prenylated FMN</name>
        <dbReference type="ChEBI" id="CHEBI:87746"/>
    </ligand>
</feature>
<dbReference type="GO" id="GO:0046281">
    <property type="term" value="P:cinnamic acid catabolic process"/>
    <property type="evidence" value="ECO:0007669"/>
    <property type="project" value="UniProtKB-UniRule"/>
</dbReference>
<dbReference type="GO" id="GO:0046872">
    <property type="term" value="F:metal ion binding"/>
    <property type="evidence" value="ECO:0007669"/>
    <property type="project" value="UniProtKB-KW"/>
</dbReference>
<dbReference type="NCBIfam" id="TIGR00148">
    <property type="entry name" value="UbiD family decarboxylase"/>
    <property type="match status" value="1"/>
</dbReference>
<dbReference type="OrthoDB" id="4878259at2759"/>
<dbReference type="EC" id="4.1.1.102" evidence="1"/>
<feature type="binding site" evidence="1">
    <location>
        <position position="203"/>
    </location>
    <ligand>
        <name>Mn(2+)</name>
        <dbReference type="ChEBI" id="CHEBI:29035"/>
    </ligand>
</feature>
<dbReference type="Pfam" id="PF20695">
    <property type="entry name" value="UbiD_N"/>
    <property type="match status" value="1"/>
</dbReference>
<feature type="domain" description="3-octaprenyl-4-hydroxybenzoate carboxy-lyase-like N-terminal" evidence="3">
    <location>
        <begin position="49"/>
        <end position="137"/>
    </location>
</feature>
<dbReference type="Gene3D" id="1.20.5.4570">
    <property type="match status" value="1"/>
</dbReference>
<dbReference type="PANTHER" id="PTHR30108:SF17">
    <property type="entry name" value="FERULIC ACID DECARBOXYLASE 1"/>
    <property type="match status" value="1"/>
</dbReference>
<dbReference type="HAMAP" id="MF_01983">
    <property type="entry name" value="UbiD_FDC"/>
    <property type="match status" value="1"/>
</dbReference>
<evidence type="ECO:0000313" key="5">
    <source>
        <dbReference type="EMBL" id="CAG9987836.1"/>
    </source>
</evidence>
<comment type="subcellular location">
    <subcellularLocation>
        <location evidence="1">Cytoplasm</location>
    </subcellularLocation>
</comment>
<accession>A0A9N9XZZ3</accession>
<dbReference type="Pfam" id="PF01977">
    <property type="entry name" value="UbiD"/>
    <property type="match status" value="1"/>
</dbReference>
<comment type="similarity">
    <text evidence="1">Belongs to the UbiD family. UbiD-like/FDC subfamily.</text>
</comment>
<keyword evidence="1" id="KW-0456">Lyase</keyword>
<feature type="binding site" evidence="1">
    <location>
        <begin position="225"/>
        <end position="226"/>
    </location>
    <ligand>
        <name>prenylated FMN</name>
        <dbReference type="ChEBI" id="CHEBI:87746"/>
    </ligand>
</feature>
<comment type="caution">
    <text evidence="1">Lacks conserved residue(s) required for the propagation of feature annotation.</text>
</comment>
<dbReference type="GO" id="GO:0033494">
    <property type="term" value="P:ferulate metabolic process"/>
    <property type="evidence" value="ECO:0007669"/>
    <property type="project" value="UniProtKB-UniRule"/>
</dbReference>
<name>A0A9N9XZZ3_9HYPO</name>
<dbReference type="GO" id="GO:0005737">
    <property type="term" value="C:cytoplasm"/>
    <property type="evidence" value="ECO:0007669"/>
    <property type="project" value="UniProtKB-SubCell"/>
</dbReference>
<dbReference type="PANTHER" id="PTHR30108">
    <property type="entry name" value="3-OCTAPRENYL-4-HYDROXYBENZOATE CARBOXY-LYASE-RELATED"/>
    <property type="match status" value="1"/>
</dbReference>
<gene>
    <name evidence="1" type="primary">FDC1</name>
    <name evidence="5" type="ORF">CBYS24578_00010478</name>
</gene>
<evidence type="ECO:0000259" key="2">
    <source>
        <dbReference type="Pfam" id="PF01977"/>
    </source>
</evidence>
<comment type="catalytic activity">
    <reaction evidence="1">
        <text>(E)-cinnamate + H(+) = styrene + CO2</text>
        <dbReference type="Rhea" id="RHEA:46920"/>
        <dbReference type="ChEBI" id="CHEBI:15378"/>
        <dbReference type="ChEBI" id="CHEBI:15669"/>
        <dbReference type="ChEBI" id="CHEBI:16526"/>
        <dbReference type="ChEBI" id="CHEBI:27452"/>
        <dbReference type="EC" id="4.1.1.102"/>
    </reaction>
</comment>
<comment type="cofactor">
    <cofactor evidence="1">
        <name>prenylated FMN</name>
        <dbReference type="ChEBI" id="CHEBI:87746"/>
    </cofactor>
    <text evidence="1">Binds 1 prenylated FMN per subunit.</text>
</comment>
<keyword evidence="1" id="KW-0479">Metal-binding</keyword>
<dbReference type="InterPro" id="IPR048304">
    <property type="entry name" value="UbiD_Rift_dom"/>
</dbReference>
<comment type="catalytic activity">
    <reaction evidence="1">
        <text>(E)-4-coumarate + H(+) = 4-vinylphenol + CO2</text>
        <dbReference type="Rhea" id="RHEA:33227"/>
        <dbReference type="ChEBI" id="CHEBI:1883"/>
        <dbReference type="ChEBI" id="CHEBI:12876"/>
        <dbReference type="ChEBI" id="CHEBI:15378"/>
        <dbReference type="ChEBI" id="CHEBI:16526"/>
        <dbReference type="EC" id="4.1.1.102"/>
    </reaction>
</comment>
<keyword evidence="6" id="KW-1185">Reference proteome</keyword>
<dbReference type="GO" id="GO:0016831">
    <property type="term" value="F:carboxy-lyase activity"/>
    <property type="evidence" value="ECO:0007669"/>
    <property type="project" value="UniProtKB-UniRule"/>
</dbReference>
<evidence type="ECO:0000259" key="4">
    <source>
        <dbReference type="Pfam" id="PF20696"/>
    </source>
</evidence>
<reference evidence="6" key="1">
    <citation type="submission" date="2019-06" db="EMBL/GenBank/DDBJ databases">
        <authorList>
            <person name="Broberg M."/>
        </authorList>
    </citation>
    <scope>NUCLEOTIDE SEQUENCE [LARGE SCALE GENOMIC DNA]</scope>
</reference>
<feature type="binding site" evidence="1">
    <location>
        <position position="268"/>
    </location>
    <ligand>
        <name>prenylated FMN</name>
        <dbReference type="ChEBI" id="CHEBI:87746"/>
    </ligand>
</feature>
<feature type="domain" description="3-octaprenyl-4-hydroxybenzoate carboxy-lyase-like Rift-related" evidence="2">
    <location>
        <begin position="153"/>
        <end position="353"/>
    </location>
</feature>
<dbReference type="SUPFAM" id="SSF143968">
    <property type="entry name" value="UbiD C-terminal domain-like"/>
    <property type="match status" value="1"/>
</dbReference>
<keyword evidence="1" id="KW-0210">Decarboxylase</keyword>